<name>A0A060A8M8_9RHOD</name>
<feature type="transmembrane region" description="Helical" evidence="1">
    <location>
        <begin position="135"/>
        <end position="155"/>
    </location>
</feature>
<gene>
    <name evidence="2" type="primary">yejV</name>
</gene>
<protein>
    <submittedName>
        <fullName evidence="2">Cyochrome c1 ABC transporter channel subunit</fullName>
    </submittedName>
</protein>
<proteinExistence type="predicted"/>
<feature type="transmembrane region" description="Helical" evidence="1">
    <location>
        <begin position="94"/>
        <end position="115"/>
    </location>
</feature>
<dbReference type="AlphaFoldDB" id="A0A060A8M8"/>
<accession>A0A060A8M8</accession>
<evidence type="ECO:0000313" key="2">
    <source>
        <dbReference type="EMBL" id="AIA61063.1"/>
    </source>
</evidence>
<feature type="transmembrane region" description="Helical" evidence="1">
    <location>
        <begin position="27"/>
        <end position="48"/>
    </location>
</feature>
<organism evidence="2">
    <name type="scientific">Cyanidiaceae sp. MX-AZ01</name>
    <dbReference type="NCBI Taxonomy" id="1503164"/>
    <lineage>
        <taxon>Eukaryota</taxon>
        <taxon>Rhodophyta</taxon>
        <taxon>Bangiophyceae</taxon>
        <taxon>Cyanidiales</taxon>
        <taxon>Cyanidiaceae</taxon>
    </lineage>
</organism>
<keyword evidence="1" id="KW-1133">Transmembrane helix</keyword>
<geneLocation type="mitochondrion" evidence="2"/>
<reference evidence="2" key="1">
    <citation type="submission" date="2014-03" db="EMBL/GenBank/DDBJ databases">
        <title>Metagenomic reconstruction of the complete chloroplast and mitochondrial genomes of a novel unicellular red alga from the Cyanidiaceae family.</title>
        <authorList>
            <person name="Servin-Garciduenas L.E."/>
            <person name="Martinez-Romero E."/>
        </authorList>
    </citation>
    <scope>NUCLEOTIDE SEQUENCE</scope>
    <source>
        <strain evidence="2">MX-AZ01</strain>
    </source>
</reference>
<sequence>MYTQLSNLKKNTIIRLFKIEFTNDKNYIYNILKVIVSYLIFNGFILILDQKFSVATHIVLNIIILTLLSIELLRLFSNDNIMYNIYLIKLNNTLLSKVLVIKHITVLIKYLMPLLMINVLSLKIIFHYNIDQNQWIILFLLQLNIVYNFLIINSTTEYIFISIKNESFLLMLFLLPCYITSIILTKEPLNLIILGITDLNNILIMFIYTILLNLFLKLFMNLYLKLNDFY</sequence>
<keyword evidence="1" id="KW-0472">Membrane</keyword>
<dbReference type="EMBL" id="KJ569774">
    <property type="protein sequence ID" value="AIA61063.1"/>
    <property type="molecule type" value="Genomic_DNA"/>
</dbReference>
<feature type="transmembrane region" description="Helical" evidence="1">
    <location>
        <begin position="167"/>
        <end position="185"/>
    </location>
</feature>
<keyword evidence="1" id="KW-0812">Transmembrane</keyword>
<keyword evidence="2" id="KW-0496">Mitochondrion</keyword>
<evidence type="ECO:0000256" key="1">
    <source>
        <dbReference type="SAM" id="Phobius"/>
    </source>
</evidence>
<feature type="transmembrane region" description="Helical" evidence="1">
    <location>
        <begin position="191"/>
        <end position="216"/>
    </location>
</feature>
<feature type="transmembrane region" description="Helical" evidence="1">
    <location>
        <begin position="54"/>
        <end position="73"/>
    </location>
</feature>